<organism evidence="1 2">
    <name type="scientific">Panagrolaimus sp. PS1159</name>
    <dbReference type="NCBI Taxonomy" id="55785"/>
    <lineage>
        <taxon>Eukaryota</taxon>
        <taxon>Metazoa</taxon>
        <taxon>Ecdysozoa</taxon>
        <taxon>Nematoda</taxon>
        <taxon>Chromadorea</taxon>
        <taxon>Rhabditida</taxon>
        <taxon>Tylenchina</taxon>
        <taxon>Panagrolaimomorpha</taxon>
        <taxon>Panagrolaimoidea</taxon>
        <taxon>Panagrolaimidae</taxon>
        <taxon>Panagrolaimus</taxon>
    </lineage>
</organism>
<dbReference type="WBParaSite" id="PS1159_v2.g3508.t1">
    <property type="protein sequence ID" value="PS1159_v2.g3508.t1"/>
    <property type="gene ID" value="PS1159_v2.g3508"/>
</dbReference>
<evidence type="ECO:0000313" key="1">
    <source>
        <dbReference type="Proteomes" id="UP000887580"/>
    </source>
</evidence>
<accession>A0AC35GCJ2</accession>
<reference evidence="2" key="1">
    <citation type="submission" date="2022-11" db="UniProtKB">
        <authorList>
            <consortium name="WormBaseParasite"/>
        </authorList>
    </citation>
    <scope>IDENTIFICATION</scope>
</reference>
<evidence type="ECO:0000313" key="2">
    <source>
        <dbReference type="WBParaSite" id="PS1159_v2.g3508.t1"/>
    </source>
</evidence>
<name>A0AC35GCJ2_9BILA</name>
<dbReference type="Proteomes" id="UP000887580">
    <property type="component" value="Unplaced"/>
</dbReference>
<protein>
    <submittedName>
        <fullName evidence="2">HAT C-terminal dimerisation domain-containing protein</fullName>
    </submittedName>
</protein>
<sequence length="690" mass="77851">MKRITLKRSAPAGPPAGPSTSSTDPGLELPAFPLHKHQRRTSSRCPKIVYLSKPKISSLSAANDAPIPMTVIKPFHEPKREPGIIAMDHLASVFSAPKDVKVDAAAMDHLASVFSASKEVDSAIKFTSRKKLEIQQLIDQHQCIITPKKDPKMNNIVKDDTVLAYQCSLCLALFSPITTSHLRKHLRKCQNKPQNQQTYIINEEEREQMNLLLAELSAVDGGRLLSIIETESFKKFISYIGNMCFTVGRNSAIFSIPPNFLSSNSEVSATLVAEVDGLVTKFQAFLQRRSDLHFTILLDFTSLRYNAVGISIHFLYEWEFKTVLLGVYNYEEVASSSNIKTLITNVKQKYGLLFESNFVVTDENSIFAGDNVGLDYTVDICKILKTIVNQTTNPQKESKRNQIIIELDNNVLAQVTTIKECINDFKKVLTSEALAAAFGLIKSRNIFESYNIIMSPFYRKLQLLDKKNAAATINHVLIAYYELEDHLKKFIISDKPLHKALSISALAILQHQVSHFTQPIHYAACTIDIFQRGKIYQLRGTAEVQKARAETEALFIKYIQQNIVINDPPRSATEMTSYLMDPNDVKEINNHELFDSAKIELAKYYRYLPSAFDIQQENIVKFWKARENSFPYLRKFANYILSIPATSNSIAITLPELSNRISKEDDTINASTVLSNFLVYTSIKTFFGLS</sequence>
<proteinExistence type="predicted"/>